<evidence type="ECO:0000256" key="6">
    <source>
        <dbReference type="PIRSR" id="PIRSR000193-1"/>
    </source>
</evidence>
<comment type="catalytic activity">
    <reaction evidence="4">
        <text>L-proline + NAD(+) = (S)-1-pyrroline-5-carboxylate + NADH + 2 H(+)</text>
        <dbReference type="Rhea" id="RHEA:14105"/>
        <dbReference type="ChEBI" id="CHEBI:15378"/>
        <dbReference type="ChEBI" id="CHEBI:17388"/>
        <dbReference type="ChEBI" id="CHEBI:57540"/>
        <dbReference type="ChEBI" id="CHEBI:57945"/>
        <dbReference type="ChEBI" id="CHEBI:60039"/>
        <dbReference type="EC" id="1.5.1.2"/>
    </reaction>
</comment>
<dbReference type="NCBIfam" id="TIGR00112">
    <property type="entry name" value="proC"/>
    <property type="match status" value="1"/>
</dbReference>
<dbReference type="Proteomes" id="UP000289708">
    <property type="component" value="Unassembled WGS sequence"/>
</dbReference>
<comment type="function">
    <text evidence="4">Catalyzes the reduction of 1-pyrroline-5-carboxylate (PCA) to L-proline.</text>
</comment>
<dbReference type="Gene3D" id="3.40.50.720">
    <property type="entry name" value="NAD(P)-binding Rossmann-like Domain"/>
    <property type="match status" value="1"/>
</dbReference>
<dbReference type="GO" id="GO:0055129">
    <property type="term" value="P:L-proline biosynthetic process"/>
    <property type="evidence" value="ECO:0007669"/>
    <property type="project" value="UniProtKB-UniRule"/>
</dbReference>
<dbReference type="GO" id="GO:0004735">
    <property type="term" value="F:pyrroline-5-carboxylate reductase activity"/>
    <property type="evidence" value="ECO:0007669"/>
    <property type="project" value="UniProtKB-UniRule"/>
</dbReference>
<dbReference type="OrthoDB" id="9805754at2"/>
<dbReference type="SUPFAM" id="SSF48179">
    <property type="entry name" value="6-phosphogluconate dehydrogenase C-terminal domain-like"/>
    <property type="match status" value="1"/>
</dbReference>
<dbReference type="GO" id="GO:0005737">
    <property type="term" value="C:cytoplasm"/>
    <property type="evidence" value="ECO:0007669"/>
    <property type="project" value="UniProtKB-SubCell"/>
</dbReference>
<evidence type="ECO:0000256" key="5">
    <source>
        <dbReference type="NCBIfam" id="TIGR00112"/>
    </source>
</evidence>
<sequence length="279" mass="28220">MNVHYAGPLEIGGPALLIGAGKMGGALLDGWLARGLEPSRVFVIDPALPEPALAKLKERGVRLAPQPGELENPAAIVVAVKPQLAQAALPAAAKFAGPATVVVSIMAGTTLSTIRAGLSEDAAIVRAMPNTPAAVGRGVTGAFAGPGVDDRRRACAEALLKAVGDVVWVAEEGLIDAVTGVSGSGPAYVFLLVETMARAGVAQGLPPDVALTLARKTVEGAGELMRRSSEPPEILRKNVTSPNGTTAAALDVLMATDGLDPLMGRAIAAAVKRAKELAG</sequence>
<dbReference type="PANTHER" id="PTHR11645:SF0">
    <property type="entry name" value="PYRROLINE-5-CARBOXYLATE REDUCTASE 3"/>
    <property type="match status" value="1"/>
</dbReference>
<evidence type="ECO:0000256" key="3">
    <source>
        <dbReference type="ARBA" id="ARBA00023002"/>
    </source>
</evidence>
<protein>
    <recommendedName>
        <fullName evidence="4 5">Pyrroline-5-carboxylate reductase</fullName>
        <shortName evidence="4">P5C reductase</shortName>
        <shortName evidence="4">P5CR</shortName>
        <ecNumber evidence="4 5">1.5.1.2</ecNumber>
    </recommendedName>
    <alternativeName>
        <fullName evidence="4">PCA reductase</fullName>
    </alternativeName>
</protein>
<comment type="similarity">
    <text evidence="1 4">Belongs to the pyrroline-5-carboxylate reductase family.</text>
</comment>
<gene>
    <name evidence="4" type="primary">proC</name>
    <name evidence="9" type="ORF">EK403_10195</name>
</gene>
<dbReference type="PANTHER" id="PTHR11645">
    <property type="entry name" value="PYRROLINE-5-CARBOXYLATE REDUCTASE"/>
    <property type="match status" value="1"/>
</dbReference>
<accession>A0A4V1KJA9</accession>
<dbReference type="Pfam" id="PF03807">
    <property type="entry name" value="F420_oxidored"/>
    <property type="match status" value="1"/>
</dbReference>
<keyword evidence="10" id="KW-1185">Reference proteome</keyword>
<feature type="domain" description="Pyrroline-5-carboxylate reductase dimerisation" evidence="8">
    <location>
        <begin position="172"/>
        <end position="277"/>
    </location>
</feature>
<dbReference type="Pfam" id="PF14748">
    <property type="entry name" value="P5CR_dimer"/>
    <property type="match status" value="1"/>
</dbReference>
<dbReference type="UniPathway" id="UPA00098">
    <property type="reaction ID" value="UER00361"/>
</dbReference>
<evidence type="ECO:0000313" key="9">
    <source>
        <dbReference type="EMBL" id="RXF73552.1"/>
    </source>
</evidence>
<organism evidence="9 10">
    <name type="scientific">Hansschlegelia zhihuaiae</name>
    <dbReference type="NCBI Taxonomy" id="405005"/>
    <lineage>
        <taxon>Bacteria</taxon>
        <taxon>Pseudomonadati</taxon>
        <taxon>Pseudomonadota</taxon>
        <taxon>Alphaproteobacteria</taxon>
        <taxon>Hyphomicrobiales</taxon>
        <taxon>Methylopilaceae</taxon>
        <taxon>Hansschlegelia</taxon>
    </lineage>
</organism>
<feature type="domain" description="Pyrroline-5-carboxylate reductase catalytic N-terminal" evidence="7">
    <location>
        <begin position="17"/>
        <end position="108"/>
    </location>
</feature>
<dbReference type="Gene3D" id="1.10.3730.10">
    <property type="entry name" value="ProC C-terminal domain-like"/>
    <property type="match status" value="1"/>
</dbReference>
<evidence type="ECO:0000256" key="2">
    <source>
        <dbReference type="ARBA" id="ARBA00022857"/>
    </source>
</evidence>
<evidence type="ECO:0000313" key="10">
    <source>
        <dbReference type="Proteomes" id="UP000289708"/>
    </source>
</evidence>
<dbReference type="FunFam" id="1.10.3730.10:FF:000001">
    <property type="entry name" value="Pyrroline-5-carboxylate reductase"/>
    <property type="match status" value="1"/>
</dbReference>
<comment type="subcellular location">
    <subcellularLocation>
        <location evidence="4">Cytoplasm</location>
    </subcellularLocation>
</comment>
<evidence type="ECO:0000256" key="4">
    <source>
        <dbReference type="HAMAP-Rule" id="MF_01925"/>
    </source>
</evidence>
<keyword evidence="4" id="KW-0028">Amino-acid biosynthesis</keyword>
<dbReference type="HAMAP" id="MF_01925">
    <property type="entry name" value="P5C_reductase"/>
    <property type="match status" value="1"/>
</dbReference>
<dbReference type="InterPro" id="IPR029036">
    <property type="entry name" value="P5CR_dimer"/>
</dbReference>
<dbReference type="InterPro" id="IPR028939">
    <property type="entry name" value="P5C_Rdtase_cat_N"/>
</dbReference>
<feature type="binding site" evidence="6">
    <location>
        <begin position="79"/>
        <end position="82"/>
    </location>
    <ligand>
        <name>NADP(+)</name>
        <dbReference type="ChEBI" id="CHEBI:58349"/>
    </ligand>
</feature>
<reference evidence="9 10" key="1">
    <citation type="submission" date="2018-12" db="EMBL/GenBank/DDBJ databases">
        <title>bacterium Hansschlegelia zhihuaiae S113.</title>
        <authorList>
            <person name="He J."/>
        </authorList>
    </citation>
    <scope>NUCLEOTIDE SEQUENCE [LARGE SCALE GENOMIC DNA]</scope>
    <source>
        <strain evidence="9 10">S 113</strain>
    </source>
</reference>
<name>A0A4V1KJA9_9HYPH</name>
<evidence type="ECO:0000259" key="8">
    <source>
        <dbReference type="Pfam" id="PF14748"/>
    </source>
</evidence>
<dbReference type="InterPro" id="IPR008927">
    <property type="entry name" value="6-PGluconate_DH-like_C_sf"/>
</dbReference>
<keyword evidence="4" id="KW-0641">Proline biosynthesis</keyword>
<keyword evidence="2 4" id="KW-0521">NADP</keyword>
<dbReference type="RefSeq" id="WP_128777382.1">
    <property type="nucleotide sequence ID" value="NZ_RYFI01000008.1"/>
</dbReference>
<keyword evidence="4" id="KW-0963">Cytoplasm</keyword>
<proteinExistence type="inferred from homology"/>
<dbReference type="InterPro" id="IPR000304">
    <property type="entry name" value="Pyrroline-COOH_reductase"/>
</dbReference>
<comment type="pathway">
    <text evidence="4">Amino-acid biosynthesis; L-proline biosynthesis; L-proline from L-glutamate 5-semialdehyde: step 1/1.</text>
</comment>
<dbReference type="EC" id="1.5.1.2" evidence="4 5"/>
<dbReference type="AlphaFoldDB" id="A0A4V1KJA9"/>
<comment type="catalytic activity">
    <reaction evidence="4">
        <text>L-proline + NADP(+) = (S)-1-pyrroline-5-carboxylate + NADPH + 2 H(+)</text>
        <dbReference type="Rhea" id="RHEA:14109"/>
        <dbReference type="ChEBI" id="CHEBI:15378"/>
        <dbReference type="ChEBI" id="CHEBI:17388"/>
        <dbReference type="ChEBI" id="CHEBI:57783"/>
        <dbReference type="ChEBI" id="CHEBI:58349"/>
        <dbReference type="ChEBI" id="CHEBI:60039"/>
        <dbReference type="EC" id="1.5.1.2"/>
    </reaction>
</comment>
<dbReference type="InterPro" id="IPR036291">
    <property type="entry name" value="NAD(P)-bd_dom_sf"/>
</dbReference>
<comment type="caution">
    <text evidence="9">The sequence shown here is derived from an EMBL/GenBank/DDBJ whole genome shotgun (WGS) entry which is preliminary data.</text>
</comment>
<keyword evidence="3 4" id="KW-0560">Oxidoreductase</keyword>
<dbReference type="SUPFAM" id="SSF51735">
    <property type="entry name" value="NAD(P)-binding Rossmann-fold domains"/>
    <property type="match status" value="1"/>
</dbReference>
<dbReference type="PIRSF" id="PIRSF000193">
    <property type="entry name" value="Pyrrol-5-carb_rd"/>
    <property type="match status" value="1"/>
</dbReference>
<feature type="binding site" evidence="6">
    <location>
        <begin position="18"/>
        <end position="23"/>
    </location>
    <ligand>
        <name>NADP(+)</name>
        <dbReference type="ChEBI" id="CHEBI:58349"/>
    </ligand>
</feature>
<dbReference type="EMBL" id="RYFI01000008">
    <property type="protein sequence ID" value="RXF73552.1"/>
    <property type="molecule type" value="Genomic_DNA"/>
</dbReference>
<evidence type="ECO:0000256" key="1">
    <source>
        <dbReference type="ARBA" id="ARBA00005525"/>
    </source>
</evidence>
<evidence type="ECO:0000259" key="7">
    <source>
        <dbReference type="Pfam" id="PF03807"/>
    </source>
</evidence>